<organism evidence="11 12">
    <name type="scientific">Mycena pura</name>
    <dbReference type="NCBI Taxonomy" id="153505"/>
    <lineage>
        <taxon>Eukaryota</taxon>
        <taxon>Fungi</taxon>
        <taxon>Dikarya</taxon>
        <taxon>Basidiomycota</taxon>
        <taxon>Agaricomycotina</taxon>
        <taxon>Agaricomycetes</taxon>
        <taxon>Agaricomycetidae</taxon>
        <taxon>Agaricales</taxon>
        <taxon>Marasmiineae</taxon>
        <taxon>Mycenaceae</taxon>
        <taxon>Mycena</taxon>
    </lineage>
</organism>
<name>A0AAD6VF20_9AGAR</name>
<evidence type="ECO:0000256" key="6">
    <source>
        <dbReference type="ARBA" id="ARBA00023136"/>
    </source>
</evidence>
<feature type="transmembrane region" description="Helical" evidence="9">
    <location>
        <begin position="176"/>
        <end position="197"/>
    </location>
</feature>
<protein>
    <recommendedName>
        <fullName evidence="10">Letm1 RBD domain-containing protein</fullName>
    </recommendedName>
</protein>
<dbReference type="PANTHER" id="PTHR14009:SF1">
    <property type="entry name" value="MITOCHONDRIAL PROTON_CALCIUM EXCHANGER PROTEIN"/>
    <property type="match status" value="1"/>
</dbReference>
<dbReference type="PROSITE" id="PS51758">
    <property type="entry name" value="LETM1_RBD"/>
    <property type="match status" value="1"/>
</dbReference>
<dbReference type="Proteomes" id="UP001219525">
    <property type="component" value="Unassembled WGS sequence"/>
</dbReference>
<dbReference type="PANTHER" id="PTHR14009">
    <property type="entry name" value="LEUCINE ZIPPER-EF-HAND CONTAINING TRANSMEMBRANE PROTEIN"/>
    <property type="match status" value="1"/>
</dbReference>
<feature type="compositionally biased region" description="Polar residues" evidence="8">
    <location>
        <begin position="60"/>
        <end position="69"/>
    </location>
</feature>
<evidence type="ECO:0000256" key="4">
    <source>
        <dbReference type="ARBA" id="ARBA00022989"/>
    </source>
</evidence>
<dbReference type="EMBL" id="JARJCW010000030">
    <property type="protein sequence ID" value="KAJ7209544.1"/>
    <property type="molecule type" value="Genomic_DNA"/>
</dbReference>
<evidence type="ECO:0000256" key="7">
    <source>
        <dbReference type="PROSITE-ProRule" id="PRU01094"/>
    </source>
</evidence>
<dbReference type="GO" id="GO:0043022">
    <property type="term" value="F:ribosome binding"/>
    <property type="evidence" value="ECO:0007669"/>
    <property type="project" value="InterPro"/>
</dbReference>
<keyword evidence="2 9" id="KW-0812">Transmembrane</keyword>
<evidence type="ECO:0000313" key="12">
    <source>
        <dbReference type="Proteomes" id="UP001219525"/>
    </source>
</evidence>
<dbReference type="InterPro" id="IPR033122">
    <property type="entry name" value="LETM1-like_RBD"/>
</dbReference>
<proteinExistence type="predicted"/>
<evidence type="ECO:0000256" key="8">
    <source>
        <dbReference type="SAM" id="MobiDB-lite"/>
    </source>
</evidence>
<feature type="domain" description="Letm1 RBD" evidence="10">
    <location>
        <begin position="172"/>
        <end position="355"/>
    </location>
</feature>
<evidence type="ECO:0000313" key="11">
    <source>
        <dbReference type="EMBL" id="KAJ7209544.1"/>
    </source>
</evidence>
<keyword evidence="5 7" id="KW-0496">Mitochondrion</keyword>
<evidence type="ECO:0000259" key="10">
    <source>
        <dbReference type="PROSITE" id="PS51758"/>
    </source>
</evidence>
<keyword evidence="4 9" id="KW-1133">Transmembrane helix</keyword>
<accession>A0AAD6VF20</accession>
<gene>
    <name evidence="11" type="ORF">GGX14DRAFT_543130</name>
</gene>
<evidence type="ECO:0000256" key="5">
    <source>
        <dbReference type="ARBA" id="ARBA00023128"/>
    </source>
</evidence>
<dbReference type="InterPro" id="IPR044202">
    <property type="entry name" value="LETM1/MDM38-like"/>
</dbReference>
<dbReference type="AlphaFoldDB" id="A0AAD6VF20"/>
<reference evidence="11" key="1">
    <citation type="submission" date="2023-03" db="EMBL/GenBank/DDBJ databases">
        <title>Massive genome expansion in bonnet fungi (Mycena s.s.) driven by repeated elements and novel gene families across ecological guilds.</title>
        <authorList>
            <consortium name="Lawrence Berkeley National Laboratory"/>
            <person name="Harder C.B."/>
            <person name="Miyauchi S."/>
            <person name="Viragh M."/>
            <person name="Kuo A."/>
            <person name="Thoen E."/>
            <person name="Andreopoulos B."/>
            <person name="Lu D."/>
            <person name="Skrede I."/>
            <person name="Drula E."/>
            <person name="Henrissat B."/>
            <person name="Morin E."/>
            <person name="Kohler A."/>
            <person name="Barry K."/>
            <person name="LaButti K."/>
            <person name="Morin E."/>
            <person name="Salamov A."/>
            <person name="Lipzen A."/>
            <person name="Mereny Z."/>
            <person name="Hegedus B."/>
            <person name="Baldrian P."/>
            <person name="Stursova M."/>
            <person name="Weitz H."/>
            <person name="Taylor A."/>
            <person name="Grigoriev I.V."/>
            <person name="Nagy L.G."/>
            <person name="Martin F."/>
            <person name="Kauserud H."/>
        </authorList>
    </citation>
    <scope>NUCLEOTIDE SEQUENCE</scope>
    <source>
        <strain evidence="11">9144</strain>
    </source>
</reference>
<sequence>MARHSRAVAASQNIFTAARFSFLNMLQARAWSTRTHIYANLAHPSHSTALIFARRLQTLPKQSTPSKDPTSIPPPKDARKPQPISLKSLKETTTRDIADAEAHGILVPPPPGAGWAKSTLHKAIQLAKFYFGGVKLVYTRSKIARDIKKRVKSGGAPLERWEHRMLHTQSTDIKRLVPFVLIALILEEIIPLIVLYAPGMLPSTCILPSQRERIREKATDKALAMITTHGQVLGSLARAATSGEVSLNSLSGQDIPKAICAILGLSTSGIDYLRIRRIRRHLTFIEKDDTFLTQDGIRGLSAQDIMQALHERGIITRGLDSTQQVQRLTRWLKSVNDKSNTMARRIYLVASMHGL</sequence>
<comment type="caution">
    <text evidence="11">The sequence shown here is derived from an EMBL/GenBank/DDBJ whole genome shotgun (WGS) entry which is preliminary data.</text>
</comment>
<keyword evidence="6 9" id="KW-0472">Membrane</keyword>
<evidence type="ECO:0000256" key="1">
    <source>
        <dbReference type="ARBA" id="ARBA00004434"/>
    </source>
</evidence>
<keyword evidence="12" id="KW-1185">Reference proteome</keyword>
<comment type="subcellular location">
    <subcellularLocation>
        <location evidence="1">Mitochondrion inner membrane</location>
        <topology evidence="1">Single-pass membrane protein</topology>
    </subcellularLocation>
</comment>
<dbReference type="GO" id="GO:0030003">
    <property type="term" value="P:intracellular monoatomic cation homeostasis"/>
    <property type="evidence" value="ECO:0007669"/>
    <property type="project" value="TreeGrafter"/>
</dbReference>
<dbReference type="GO" id="GO:0005743">
    <property type="term" value="C:mitochondrial inner membrane"/>
    <property type="evidence" value="ECO:0007669"/>
    <property type="project" value="UniProtKB-SubCell"/>
</dbReference>
<dbReference type="Pfam" id="PF07766">
    <property type="entry name" value="LETM1_RBD"/>
    <property type="match status" value="2"/>
</dbReference>
<evidence type="ECO:0000256" key="9">
    <source>
        <dbReference type="SAM" id="Phobius"/>
    </source>
</evidence>
<keyword evidence="3" id="KW-0999">Mitochondrion inner membrane</keyword>
<evidence type="ECO:0000256" key="2">
    <source>
        <dbReference type="ARBA" id="ARBA00022692"/>
    </source>
</evidence>
<feature type="region of interest" description="Disordered" evidence="8">
    <location>
        <begin position="60"/>
        <end position="88"/>
    </location>
</feature>
<evidence type="ECO:0000256" key="3">
    <source>
        <dbReference type="ARBA" id="ARBA00022792"/>
    </source>
</evidence>